<dbReference type="EMBL" id="BSBI01000001">
    <property type="protein sequence ID" value="GLF93066.1"/>
    <property type="molecule type" value="Genomic_DNA"/>
</dbReference>
<accession>A0ABQ5NSS9</accession>
<organism evidence="2 3">
    <name type="scientific">Streptomyces yaizuensis</name>
    <dbReference type="NCBI Taxonomy" id="2989713"/>
    <lineage>
        <taxon>Bacteria</taxon>
        <taxon>Bacillati</taxon>
        <taxon>Actinomycetota</taxon>
        <taxon>Actinomycetes</taxon>
        <taxon>Kitasatosporales</taxon>
        <taxon>Streptomycetaceae</taxon>
        <taxon>Streptomyces</taxon>
    </lineage>
</organism>
<dbReference type="InterPro" id="IPR027275">
    <property type="entry name" value="PRC-brl_dom"/>
</dbReference>
<comment type="caution">
    <text evidence="2">The sequence shown here is derived from an EMBL/GenBank/DDBJ whole genome shotgun (WGS) entry which is preliminary data.</text>
</comment>
<evidence type="ECO:0000259" key="1">
    <source>
        <dbReference type="Pfam" id="PF05239"/>
    </source>
</evidence>
<reference evidence="2 3" key="1">
    <citation type="submission" date="2022-10" db="EMBL/GenBank/DDBJ databases">
        <title>Draft genome sequence of Streptomyces sp. YSPA8.</title>
        <authorList>
            <person name="Moriuchi R."/>
            <person name="Dohra H."/>
            <person name="Yamamura H."/>
            <person name="Kodani S."/>
        </authorList>
    </citation>
    <scope>NUCLEOTIDE SEQUENCE [LARGE SCALE GENOMIC DNA]</scope>
    <source>
        <strain evidence="2 3">YSPA8</strain>
    </source>
</reference>
<dbReference type="Proteomes" id="UP001291653">
    <property type="component" value="Unassembled WGS sequence"/>
</dbReference>
<dbReference type="Pfam" id="PF05239">
    <property type="entry name" value="PRC"/>
    <property type="match status" value="1"/>
</dbReference>
<evidence type="ECO:0000313" key="3">
    <source>
        <dbReference type="Proteomes" id="UP001291653"/>
    </source>
</evidence>
<dbReference type="SUPFAM" id="SSF50346">
    <property type="entry name" value="PRC-barrel domain"/>
    <property type="match status" value="1"/>
</dbReference>
<dbReference type="InterPro" id="IPR014747">
    <property type="entry name" value="Bac_photo_RC_H_C"/>
</dbReference>
<name>A0ABQ5NSS9_9ACTN</name>
<evidence type="ECO:0000313" key="2">
    <source>
        <dbReference type="EMBL" id="GLF93066.1"/>
    </source>
</evidence>
<keyword evidence="3" id="KW-1185">Reference proteome</keyword>
<gene>
    <name evidence="2" type="ORF">SYYSPA8_02235</name>
</gene>
<feature type="domain" description="PRC-barrel" evidence="1">
    <location>
        <begin position="39"/>
        <end position="85"/>
    </location>
</feature>
<dbReference type="InterPro" id="IPR011033">
    <property type="entry name" value="PRC_barrel-like_sf"/>
</dbReference>
<proteinExistence type="predicted"/>
<protein>
    <submittedName>
        <fullName evidence="2">PRC-barrel domain-containing protein</fullName>
    </submittedName>
</protein>
<dbReference type="Gene3D" id="3.90.50.10">
    <property type="entry name" value="Photosynthetic Reaction Center, subunit H, domain 2"/>
    <property type="match status" value="1"/>
</dbReference>
<dbReference type="RefSeq" id="WP_323445173.1">
    <property type="nucleotide sequence ID" value="NZ_BSBI01000001.1"/>
</dbReference>
<sequence length="116" mass="12771">MNENAWNYPAAAGHTAGSDLTGFKVEALDGGIGKVGKHTEDVDAAFLVVDTGPWIFGREVLLPAGTVTRVDAVEERIHVDRTKEQIKDAPSFHSDQHLSDSSYRDLLGSYYWPPRM</sequence>